<reference evidence="6" key="1">
    <citation type="submission" date="2021-06" db="EMBL/GenBank/DDBJ databases">
        <title>Bradyrhizobium sp. S2-11-2 Genome sequencing.</title>
        <authorList>
            <person name="Jin L."/>
        </authorList>
    </citation>
    <scope>NUCLEOTIDE SEQUENCE</scope>
    <source>
        <strain evidence="6">S2-11-2</strain>
    </source>
</reference>
<dbReference type="InterPro" id="IPR025166">
    <property type="entry name" value="Integrase_DNA_bind_dom"/>
</dbReference>
<proteinExistence type="inferred from homology"/>
<dbReference type="PROSITE" id="PS51898">
    <property type="entry name" value="TYR_RECOMBINASE"/>
    <property type="match status" value="1"/>
</dbReference>
<dbReference type="SUPFAM" id="SSF56349">
    <property type="entry name" value="DNA breaking-rejoining enzymes"/>
    <property type="match status" value="1"/>
</dbReference>
<dbReference type="Proteomes" id="UP000680805">
    <property type="component" value="Chromosome"/>
</dbReference>
<dbReference type="RefSeq" id="WP_215613478.1">
    <property type="nucleotide sequence ID" value="NZ_CP076135.1"/>
</dbReference>
<keyword evidence="2" id="KW-0229">DNA integration</keyword>
<dbReference type="Gene3D" id="1.10.443.10">
    <property type="entry name" value="Intergrase catalytic core"/>
    <property type="match status" value="1"/>
</dbReference>
<dbReference type="InterPro" id="IPR010998">
    <property type="entry name" value="Integrase_recombinase_N"/>
</dbReference>
<dbReference type="PANTHER" id="PTHR30629">
    <property type="entry name" value="PROPHAGE INTEGRASE"/>
    <property type="match status" value="1"/>
</dbReference>
<sequence length="405" mass="44401">MAKKLTALTVKSNRLAPGRYGDGGGLYLLVRDGGARSWVFRYRERGTGKQRDTGLGSAGSGGVSLDDARERAGELRAGLRRGVDPAATKRAERAAGDGTFGTFADALLESIKPGFKNKSSGVDWKRDIEVRCASLRPKRCKDISTDDVLGVLKPLWLTKSRTARETRGRIERILDAAKAKGLRSGENPARWKGHLKELLPATKRKKRHHPAAPYKDVPRIVRALREKHAGADTAVNLAAEYVILTAVRTGEGRFMKVSEIDFKARLWTIPAARMKLPKDHEVPLCARAVAILKAVIPKDAKPDDWVFAGLKPGQPLGMNAVLHALKAVYPGITTHGCRSSFRDWAGDETSTPRDIAEMALAHAVGDEVEQAYRRGTALEKRRHLMEAWGRYVDGGSKLLRIVRAG</sequence>
<evidence type="ECO:0000256" key="2">
    <source>
        <dbReference type="ARBA" id="ARBA00022908"/>
    </source>
</evidence>
<dbReference type="InterPro" id="IPR050808">
    <property type="entry name" value="Phage_Integrase"/>
</dbReference>
<keyword evidence="4" id="KW-0233">DNA recombination</keyword>
<dbReference type="EMBL" id="CP076135">
    <property type="protein sequence ID" value="QWG17855.1"/>
    <property type="molecule type" value="Genomic_DNA"/>
</dbReference>
<dbReference type="AlphaFoldDB" id="A0A975NN26"/>
<keyword evidence="3 6" id="KW-0238">DNA-binding</keyword>
<dbReference type="InterPro" id="IPR038488">
    <property type="entry name" value="Integrase_DNA-bd_sf"/>
</dbReference>
<dbReference type="InterPro" id="IPR011010">
    <property type="entry name" value="DNA_brk_join_enz"/>
</dbReference>
<dbReference type="Pfam" id="PF13356">
    <property type="entry name" value="Arm-DNA-bind_3"/>
    <property type="match status" value="1"/>
</dbReference>
<accession>A0A975NN26</accession>
<dbReference type="GO" id="GO:0006310">
    <property type="term" value="P:DNA recombination"/>
    <property type="evidence" value="ECO:0007669"/>
    <property type="project" value="UniProtKB-KW"/>
</dbReference>
<protein>
    <submittedName>
        <fullName evidence="6">Integrase arm-type DNA-binding domain-containing protein</fullName>
    </submittedName>
</protein>
<evidence type="ECO:0000259" key="5">
    <source>
        <dbReference type="PROSITE" id="PS51898"/>
    </source>
</evidence>
<dbReference type="Gene3D" id="1.10.150.130">
    <property type="match status" value="1"/>
</dbReference>
<gene>
    <name evidence="6" type="ORF">KMZ68_23360</name>
</gene>
<evidence type="ECO:0000256" key="1">
    <source>
        <dbReference type="ARBA" id="ARBA00008857"/>
    </source>
</evidence>
<dbReference type="CDD" id="cd00801">
    <property type="entry name" value="INT_P4_C"/>
    <property type="match status" value="1"/>
</dbReference>
<dbReference type="InterPro" id="IPR053876">
    <property type="entry name" value="Phage_int_M"/>
</dbReference>
<dbReference type="PANTHER" id="PTHR30629:SF6">
    <property type="entry name" value="PROPHAGE INTEGRASE INTA-RELATED"/>
    <property type="match status" value="1"/>
</dbReference>
<dbReference type="GO" id="GO:0015074">
    <property type="term" value="P:DNA integration"/>
    <property type="evidence" value="ECO:0007669"/>
    <property type="project" value="UniProtKB-KW"/>
</dbReference>
<dbReference type="Pfam" id="PF00589">
    <property type="entry name" value="Phage_integrase"/>
    <property type="match status" value="1"/>
</dbReference>
<dbReference type="InterPro" id="IPR002104">
    <property type="entry name" value="Integrase_catalytic"/>
</dbReference>
<evidence type="ECO:0000313" key="7">
    <source>
        <dbReference type="Proteomes" id="UP000680805"/>
    </source>
</evidence>
<dbReference type="Gene3D" id="3.30.160.390">
    <property type="entry name" value="Integrase, DNA-binding domain"/>
    <property type="match status" value="1"/>
</dbReference>
<evidence type="ECO:0000256" key="4">
    <source>
        <dbReference type="ARBA" id="ARBA00023172"/>
    </source>
</evidence>
<dbReference type="GO" id="GO:0003677">
    <property type="term" value="F:DNA binding"/>
    <property type="evidence" value="ECO:0007669"/>
    <property type="project" value="UniProtKB-KW"/>
</dbReference>
<evidence type="ECO:0000313" key="6">
    <source>
        <dbReference type="EMBL" id="QWG17855.1"/>
    </source>
</evidence>
<dbReference type="Pfam" id="PF22022">
    <property type="entry name" value="Phage_int_M"/>
    <property type="match status" value="1"/>
</dbReference>
<comment type="similarity">
    <text evidence="1">Belongs to the 'phage' integrase family.</text>
</comment>
<feature type="domain" description="Tyr recombinase" evidence="5">
    <location>
        <begin position="207"/>
        <end position="385"/>
    </location>
</feature>
<dbReference type="InterPro" id="IPR013762">
    <property type="entry name" value="Integrase-like_cat_sf"/>
</dbReference>
<evidence type="ECO:0000256" key="3">
    <source>
        <dbReference type="ARBA" id="ARBA00023125"/>
    </source>
</evidence>
<dbReference type="KEGG" id="bsei:KMZ68_23360"/>
<name>A0A975NN26_9BRAD</name>
<organism evidence="6 7">
    <name type="scientific">Bradyrhizobium sediminis</name>
    <dbReference type="NCBI Taxonomy" id="2840469"/>
    <lineage>
        <taxon>Bacteria</taxon>
        <taxon>Pseudomonadati</taxon>
        <taxon>Pseudomonadota</taxon>
        <taxon>Alphaproteobacteria</taxon>
        <taxon>Hyphomicrobiales</taxon>
        <taxon>Nitrobacteraceae</taxon>
        <taxon>Bradyrhizobium</taxon>
    </lineage>
</organism>